<evidence type="ECO:0000256" key="5">
    <source>
        <dbReference type="ARBA" id="ARBA00023180"/>
    </source>
</evidence>
<dbReference type="STRING" id="42155.A0A0R3QSQ0"/>
<dbReference type="AlphaFoldDB" id="A0A0R3QSQ0"/>
<keyword evidence="4" id="KW-0712">Selenocysteine</keyword>
<feature type="domain" description="Selenoprotein P N-terminal" evidence="7">
    <location>
        <begin position="8"/>
        <end position="164"/>
    </location>
</feature>
<evidence type="ECO:0000313" key="9">
    <source>
        <dbReference type="Proteomes" id="UP000280834"/>
    </source>
</evidence>
<evidence type="ECO:0000256" key="1">
    <source>
        <dbReference type="ARBA" id="ARBA00004613"/>
    </source>
</evidence>
<comment type="subcellular location">
    <subcellularLocation>
        <location evidence="1">Secreted</location>
    </subcellularLocation>
</comment>
<keyword evidence="9" id="KW-1185">Reference proteome</keyword>
<dbReference type="Proteomes" id="UP000280834">
    <property type="component" value="Unassembled WGS sequence"/>
</dbReference>
<feature type="region of interest" description="Disordered" evidence="6">
    <location>
        <begin position="349"/>
        <end position="442"/>
    </location>
</feature>
<dbReference type="WBParaSite" id="BTMF_0001075201-mRNA-1">
    <property type="protein sequence ID" value="BTMF_0001075201-mRNA-1"/>
    <property type="gene ID" value="BTMF_0001075201"/>
</dbReference>
<dbReference type="GO" id="GO:0005576">
    <property type="term" value="C:extracellular region"/>
    <property type="evidence" value="ECO:0007669"/>
    <property type="project" value="UniProtKB-SubCell"/>
</dbReference>
<feature type="compositionally biased region" description="Polar residues" evidence="6">
    <location>
        <begin position="385"/>
        <end position="408"/>
    </location>
</feature>
<keyword evidence="3" id="KW-0732">Signal</keyword>
<protein>
    <submittedName>
        <fullName evidence="10">SelP_N domain-containing protein</fullName>
    </submittedName>
</protein>
<keyword evidence="5" id="KW-0325">Glycoprotein</keyword>
<proteinExistence type="predicted"/>
<name>A0A0R3QSQ0_9BILA</name>
<dbReference type="EMBL" id="UZAG01016590">
    <property type="protein sequence ID" value="VDO29415.1"/>
    <property type="molecule type" value="Genomic_DNA"/>
</dbReference>
<dbReference type="GO" id="GO:0001887">
    <property type="term" value="P:selenium compound metabolic process"/>
    <property type="evidence" value="ECO:0007669"/>
    <property type="project" value="TreeGrafter"/>
</dbReference>
<dbReference type="Pfam" id="PF04592">
    <property type="entry name" value="SelP_N"/>
    <property type="match status" value="1"/>
</dbReference>
<dbReference type="GO" id="GO:0008430">
    <property type="term" value="F:selenium binding"/>
    <property type="evidence" value="ECO:0007669"/>
    <property type="project" value="InterPro"/>
</dbReference>
<dbReference type="PANTHER" id="PTHR10105:SF2">
    <property type="entry name" value="AGAP003297-PA"/>
    <property type="match status" value="1"/>
</dbReference>
<evidence type="ECO:0000256" key="6">
    <source>
        <dbReference type="SAM" id="MobiDB-lite"/>
    </source>
</evidence>
<dbReference type="PANTHER" id="PTHR10105">
    <property type="entry name" value="SELENOPROTEIN P"/>
    <property type="match status" value="1"/>
</dbReference>
<reference evidence="8 9" key="2">
    <citation type="submission" date="2018-11" db="EMBL/GenBank/DDBJ databases">
        <authorList>
            <consortium name="Pathogen Informatics"/>
        </authorList>
    </citation>
    <scope>NUCLEOTIDE SEQUENCE [LARGE SCALE GENOMIC DNA]</scope>
</reference>
<evidence type="ECO:0000256" key="2">
    <source>
        <dbReference type="ARBA" id="ARBA00022525"/>
    </source>
</evidence>
<evidence type="ECO:0000259" key="7">
    <source>
        <dbReference type="Pfam" id="PF04592"/>
    </source>
</evidence>
<evidence type="ECO:0000313" key="10">
    <source>
        <dbReference type="WBParaSite" id="BTMF_0001075201-mRNA-1"/>
    </source>
</evidence>
<evidence type="ECO:0000256" key="3">
    <source>
        <dbReference type="ARBA" id="ARBA00022729"/>
    </source>
</evidence>
<accession>A0A0R3QSQ0</accession>
<evidence type="ECO:0000313" key="8">
    <source>
        <dbReference type="EMBL" id="VDO29415.1"/>
    </source>
</evidence>
<dbReference type="InterPro" id="IPR007671">
    <property type="entry name" value="Selenoprotein-P_N"/>
</dbReference>
<keyword evidence="2" id="KW-0964">Secreted</keyword>
<organism evidence="10">
    <name type="scientific">Brugia timori</name>
    <dbReference type="NCBI Taxonomy" id="42155"/>
    <lineage>
        <taxon>Eukaryota</taxon>
        <taxon>Metazoa</taxon>
        <taxon>Ecdysozoa</taxon>
        <taxon>Nematoda</taxon>
        <taxon>Chromadorea</taxon>
        <taxon>Rhabditida</taxon>
        <taxon>Spirurina</taxon>
        <taxon>Spiruromorpha</taxon>
        <taxon>Filarioidea</taxon>
        <taxon>Onchocercidae</taxon>
        <taxon>Brugia</taxon>
    </lineage>
</organism>
<evidence type="ECO:0000256" key="4">
    <source>
        <dbReference type="ARBA" id="ARBA00022933"/>
    </source>
</evidence>
<dbReference type="InterPro" id="IPR037941">
    <property type="entry name" value="SeP"/>
</dbReference>
<sequence>MLKSTPILCSQTKSWKLGGRDIIADSKGFVLLVALMPMECEHCHEQLMKFQTVMETLPEIRIVVITPYDENPRLIERYRKEFSRVAIGIESLDERIWDTLSGSGHDHFIYDRCGRLASVIRHPKSDTSKFEHTLRALKSAISYAQCGWCQYDPPDLPQEPVITTYASFTRNGKTRRPVRQDQFVRYTEEIAKEILYRKSKRENISEGITLEEETTKFKVIHSLIKIGGDGIKGFGNANGIKNISYKLIDFAKLVGSYNIDLDYQLYKFITETSSYLYQMYKNNCSKEFQRIKAVVYPQNGRADTLSSDHRSTLDQERFASRFNTVTSVRDYVAPSNITSPSVTIENHQKEMVARSESQQQQRVSMHKQGTISQQTKPEFEIGQGRVTTKSNNDWQASSGWIRSRSFSNQKDQDGSQQQQWKKEEQHRKEKNKRKQEQEHLEQLRIQQEHQQRIREQEEEQRKIQEQRRFQEMQRQYEERQNQEQQRFQQQELEKRIEEQRKLHEQKTVSEFYTDVSAEEHQRRFDSKDKNNWRQFEVLSHQQHLQEYAKTTIVPFGSNNPAAKTSILYDVGDGESDYDYSQAASETTIIPTKMTQILNTKPLEHSQFLFEHQVPCAAFTDHVCIEQKKKIGADKMSKCCDKGIYLTDICVPGRCTNATIELCCMQKFLQSKYKCCLNDSTAINSPGDAFSRCCFHKFVQDNDKCCPARRAKFHWLTAYEICLPNVRVDLSSLRFSVHSINNVDIDSGNQALNDVITIDLNADRSWDHSCEQGAKVLQFPYLPNDKLGNEKEGDENSEGNR</sequence>
<feature type="compositionally biased region" description="Polar residues" evidence="6">
    <location>
        <begin position="355"/>
        <end position="376"/>
    </location>
</feature>
<reference evidence="10" key="1">
    <citation type="submission" date="2017-02" db="UniProtKB">
        <authorList>
            <consortium name="WormBaseParasite"/>
        </authorList>
    </citation>
    <scope>IDENTIFICATION</scope>
</reference>
<gene>
    <name evidence="8" type="ORF">BTMF_LOCUS8786</name>
</gene>